<dbReference type="OrthoDB" id="57984at2"/>
<protein>
    <submittedName>
        <fullName evidence="1">Major capsid protein E</fullName>
    </submittedName>
</protein>
<proteinExistence type="predicted"/>
<dbReference type="InterPro" id="IPR005564">
    <property type="entry name" value="Major_capsid_GpE"/>
</dbReference>
<dbReference type="Pfam" id="PF03864">
    <property type="entry name" value="Phage_cap_E"/>
    <property type="match status" value="1"/>
</dbReference>
<dbReference type="EMBL" id="QGTQ01000003">
    <property type="protein sequence ID" value="PWW06327.1"/>
    <property type="molecule type" value="Genomic_DNA"/>
</dbReference>
<evidence type="ECO:0000313" key="2">
    <source>
        <dbReference type="Proteomes" id="UP000246635"/>
    </source>
</evidence>
<gene>
    <name evidence="1" type="ORF">DFQ01_103229</name>
</gene>
<sequence>MAINVLDPLFLTEVVQNIRTDINSFRGAQLLTGGVDLKPERGLTIEYDITYDDTGMTPPTGLNDPSPIHTPPVVKNMSFTNQEWREKVVVDREKMATLRKPGNKLDQLWAEEYMIDRMIGLNTRLETRFEWMRWQSLTGSLTIPATKTKPAFTINYGVPAGNKPTAAVLWSNTATADPLKDLDEWTLKFRGSGARAVRIVANKKVDSLLKQNEKIRDLIKQTLGKELVTSETLATVIGQSINGLEYEVYDGGYIDEAGIFYPFIPDNAIIILGQGVSGTMMDLVTSPNNYEDIFTGHIGKFALPKLIKGDPDQWQVINGATVLPKLKYVNWHIFATVA</sequence>
<dbReference type="RefSeq" id="WP_110043007.1">
    <property type="nucleotide sequence ID" value="NZ_CP054609.1"/>
</dbReference>
<dbReference type="AlphaFoldDB" id="A0A2V2YX45"/>
<organism evidence="1 2">
    <name type="scientific">Paenibacillus cellulosilyticus</name>
    <dbReference type="NCBI Taxonomy" id="375489"/>
    <lineage>
        <taxon>Bacteria</taxon>
        <taxon>Bacillati</taxon>
        <taxon>Bacillota</taxon>
        <taxon>Bacilli</taxon>
        <taxon>Bacillales</taxon>
        <taxon>Paenibacillaceae</taxon>
        <taxon>Paenibacillus</taxon>
    </lineage>
</organism>
<keyword evidence="2" id="KW-1185">Reference proteome</keyword>
<reference evidence="1 2" key="1">
    <citation type="submission" date="2018-05" db="EMBL/GenBank/DDBJ databases">
        <title>Genomic Encyclopedia of Type Strains, Phase III (KMG-III): the genomes of soil and plant-associated and newly described type strains.</title>
        <authorList>
            <person name="Whitman W."/>
        </authorList>
    </citation>
    <scope>NUCLEOTIDE SEQUENCE [LARGE SCALE GENOMIC DNA]</scope>
    <source>
        <strain evidence="1 2">CECT 5696</strain>
    </source>
</reference>
<dbReference type="Proteomes" id="UP000246635">
    <property type="component" value="Unassembled WGS sequence"/>
</dbReference>
<evidence type="ECO:0000313" key="1">
    <source>
        <dbReference type="EMBL" id="PWW06327.1"/>
    </source>
</evidence>
<name>A0A2V2YX45_9BACL</name>
<comment type="caution">
    <text evidence="1">The sequence shown here is derived from an EMBL/GenBank/DDBJ whole genome shotgun (WGS) entry which is preliminary data.</text>
</comment>
<accession>A0A2V2YX45</accession>
<dbReference type="Gene3D" id="3.90.1690.10">
    <property type="entry name" value="phage-related protein like domain"/>
    <property type="match status" value="1"/>
</dbReference>
<dbReference type="InterPro" id="IPR053738">
    <property type="entry name" value="Lambda_capsid_assembly"/>
</dbReference>